<keyword evidence="2" id="KW-1185">Reference proteome</keyword>
<dbReference type="Proteomes" id="UP001062263">
    <property type="component" value="Chromosome"/>
</dbReference>
<reference evidence="1" key="1">
    <citation type="submission" date="2022-06" db="EMBL/GenBank/DDBJ databases">
        <title>Akkermansia biwalacus sp. nov., an anaerobic mucin-degrading bacterium isolated from human intestine.</title>
        <authorList>
            <person name="Kobayashi Y."/>
            <person name="Inoue S."/>
            <person name="Kawahara T."/>
            <person name="Kohda N."/>
        </authorList>
    </citation>
    <scope>NUCLEOTIDE SEQUENCE</scope>
    <source>
        <strain evidence="1">WON2089</strain>
    </source>
</reference>
<organism evidence="1 2">
    <name type="scientific">Akkermansia biwaensis</name>
    <dbReference type="NCBI Taxonomy" id="2946555"/>
    <lineage>
        <taxon>Bacteria</taxon>
        <taxon>Pseudomonadati</taxon>
        <taxon>Verrucomicrobiota</taxon>
        <taxon>Verrucomicrobiia</taxon>
        <taxon>Verrucomicrobiales</taxon>
        <taxon>Akkermansiaceae</taxon>
        <taxon>Akkermansia</taxon>
    </lineage>
</organism>
<evidence type="ECO:0000313" key="2">
    <source>
        <dbReference type="Proteomes" id="UP001062263"/>
    </source>
</evidence>
<evidence type="ECO:0000313" key="1">
    <source>
        <dbReference type="EMBL" id="BDL44112.1"/>
    </source>
</evidence>
<name>A0ABN6QJZ5_9BACT</name>
<gene>
    <name evidence="1" type="ORF">Abiwalacus_16860</name>
</gene>
<accession>A0ABN6QJZ5</accession>
<dbReference type="RefSeq" id="WP_215436863.1">
    <property type="nucleotide sequence ID" value="NZ_AP025943.1"/>
</dbReference>
<proteinExistence type="predicted"/>
<sequence length="277" mass="32243">MTRLIIIFFSCLAGAGLVLSTPVKLTPDVPSPPYPRILKSPKNIAFQLNTLLEEGKLEEFYQSASRELAKIDDEGEQDQDMERIQSRLWFFYYVAAAPFFQMEEKPDEMISWSHSRLLDYLTKISAVRYMAYFRNDAINGDTVIPTTLRAEYCALIIKDMRLSYDPESEKKQQKKGEEFMADSRNLMNKKKLDFLQLQRRERLFQYKLSTASKRNDMVKNNIQLLEEDFIAMLLRSFPGNAAKIKKYLKQAGYLNKEIPPLLDRTAGRTPKTAFLYK</sequence>
<protein>
    <submittedName>
        <fullName evidence="1">Uncharacterized protein</fullName>
    </submittedName>
</protein>
<dbReference type="EMBL" id="AP025943">
    <property type="protein sequence ID" value="BDL44112.1"/>
    <property type="molecule type" value="Genomic_DNA"/>
</dbReference>